<organism evidence="2">
    <name type="scientific">Brassica cretica</name>
    <name type="common">Mustard</name>
    <dbReference type="NCBI Taxonomy" id="69181"/>
    <lineage>
        <taxon>Eukaryota</taxon>
        <taxon>Viridiplantae</taxon>
        <taxon>Streptophyta</taxon>
        <taxon>Embryophyta</taxon>
        <taxon>Tracheophyta</taxon>
        <taxon>Spermatophyta</taxon>
        <taxon>Magnoliopsida</taxon>
        <taxon>eudicotyledons</taxon>
        <taxon>Gunneridae</taxon>
        <taxon>Pentapetalae</taxon>
        <taxon>rosids</taxon>
        <taxon>malvids</taxon>
        <taxon>Brassicales</taxon>
        <taxon>Brassicaceae</taxon>
        <taxon>Brassiceae</taxon>
        <taxon>Brassica</taxon>
    </lineage>
</organism>
<dbReference type="AlphaFoldDB" id="A0A8S9KAM0"/>
<accession>A0A8S9KAM0</accession>
<dbReference type="EMBL" id="QGKY02000190">
    <property type="protein sequence ID" value="KAF2591734.1"/>
    <property type="molecule type" value="Genomic_DNA"/>
</dbReference>
<reference evidence="2" key="1">
    <citation type="submission" date="2019-12" db="EMBL/GenBank/DDBJ databases">
        <title>Genome sequencing and annotation of Brassica cretica.</title>
        <authorList>
            <person name="Studholme D.J."/>
            <person name="Sarris P.F."/>
        </authorList>
    </citation>
    <scope>NUCLEOTIDE SEQUENCE</scope>
    <source>
        <strain evidence="2">PFS-102/07</strain>
        <tissue evidence="2">Leaf</tissue>
    </source>
</reference>
<proteinExistence type="predicted"/>
<evidence type="ECO:0000313" key="2">
    <source>
        <dbReference type="EMBL" id="KAF2591734.1"/>
    </source>
</evidence>
<feature type="region of interest" description="Disordered" evidence="1">
    <location>
        <begin position="1"/>
        <end position="40"/>
    </location>
</feature>
<sequence>MKSKPDLALDSSSIGGRVRSKKQKAGVGPSESMDFSGSSLDLTAEGENLSRVVAEPTSPAVEAYRFHPVGPLSIIRVERVANWREKYHLSNDVAIRIPGPIDRVLDFKVDEVPVYEGFFESGFRDRVPSLVAKVSEALEIYPAVPSADSSLGKRTTERVLKLPIERRHVPFLVSREALERCSIWGDMSGSKGEEALAEYKRAFEVISAKMIAPKRAAPSENDDEV</sequence>
<gene>
    <name evidence="2" type="ORF">F2Q70_00038632</name>
</gene>
<comment type="caution">
    <text evidence="2">The sequence shown here is derived from an EMBL/GenBank/DDBJ whole genome shotgun (WGS) entry which is preliminary data.</text>
</comment>
<evidence type="ECO:0000256" key="1">
    <source>
        <dbReference type="SAM" id="MobiDB-lite"/>
    </source>
</evidence>
<name>A0A8S9KAM0_BRACR</name>
<protein>
    <submittedName>
        <fullName evidence="2">Uncharacterized protein</fullName>
    </submittedName>
</protein>